<dbReference type="SMART" id="SM01118">
    <property type="entry name" value="CYTH"/>
    <property type="match status" value="1"/>
</dbReference>
<dbReference type="PANTHER" id="PTHR21028:SF2">
    <property type="entry name" value="CYTH DOMAIN-CONTAINING PROTEIN"/>
    <property type="match status" value="1"/>
</dbReference>
<gene>
    <name evidence="2" type="ORF">A2619_02010</name>
</gene>
<protein>
    <recommendedName>
        <fullName evidence="1">CYTH domain-containing protein</fullName>
    </recommendedName>
</protein>
<sequence length="168" mass="19167">MKNIEIKAKYNDLEKGRKIAESLKAKYVGCDHQVDTYFKTSRGRFKLRESSISGATLIPYQRENTQSAKSSSYVLFSVTDALETKNIFSSILGIDTVVEKKRHIYLKDNVRIHLDDVKGLGSFFELEAVCDENSIIEKESQKVNELLEIFQVKKEELLSGSYKEMSAI</sequence>
<dbReference type="SUPFAM" id="SSF55154">
    <property type="entry name" value="CYTH-like phosphatases"/>
    <property type="match status" value="1"/>
</dbReference>
<name>A0A1F4X4R3_UNCKA</name>
<dbReference type="NCBIfam" id="TIGR00318">
    <property type="entry name" value="cyaB"/>
    <property type="match status" value="1"/>
</dbReference>
<dbReference type="Proteomes" id="UP000176815">
    <property type="component" value="Unassembled WGS sequence"/>
</dbReference>
<evidence type="ECO:0000313" key="2">
    <source>
        <dbReference type="EMBL" id="OGC76657.1"/>
    </source>
</evidence>
<dbReference type="AlphaFoldDB" id="A0A1F4X4R3"/>
<dbReference type="PANTHER" id="PTHR21028">
    <property type="entry name" value="SI:CH211-156B7.4"/>
    <property type="match status" value="1"/>
</dbReference>
<comment type="caution">
    <text evidence="2">The sequence shown here is derived from an EMBL/GenBank/DDBJ whole genome shotgun (WGS) entry which is preliminary data.</text>
</comment>
<dbReference type="InterPro" id="IPR033469">
    <property type="entry name" value="CYTH-like_dom_sf"/>
</dbReference>
<dbReference type="InterPro" id="IPR023577">
    <property type="entry name" value="CYTH_domain"/>
</dbReference>
<proteinExistence type="predicted"/>
<dbReference type="CDD" id="cd07890">
    <property type="entry name" value="CYTH-like_AC_IV-like"/>
    <property type="match status" value="1"/>
</dbReference>
<dbReference type="PROSITE" id="PS51707">
    <property type="entry name" value="CYTH"/>
    <property type="match status" value="1"/>
</dbReference>
<evidence type="ECO:0000313" key="3">
    <source>
        <dbReference type="Proteomes" id="UP000176815"/>
    </source>
</evidence>
<dbReference type="Gene3D" id="2.40.320.10">
    <property type="entry name" value="Hypothetical Protein Pfu-838710-001"/>
    <property type="match status" value="1"/>
</dbReference>
<accession>A0A1F4X4R3</accession>
<dbReference type="Pfam" id="PF01928">
    <property type="entry name" value="CYTH"/>
    <property type="match status" value="1"/>
</dbReference>
<dbReference type="InterPro" id="IPR008173">
    <property type="entry name" value="Adenylyl_cyclase_CyaB"/>
</dbReference>
<dbReference type="EMBL" id="MEWG01000038">
    <property type="protein sequence ID" value="OGC76657.1"/>
    <property type="molecule type" value="Genomic_DNA"/>
</dbReference>
<evidence type="ECO:0000259" key="1">
    <source>
        <dbReference type="PROSITE" id="PS51707"/>
    </source>
</evidence>
<feature type="domain" description="CYTH" evidence="1">
    <location>
        <begin position="1"/>
        <end position="168"/>
    </location>
</feature>
<reference evidence="2 3" key="1">
    <citation type="journal article" date="2016" name="Nat. Commun.">
        <title>Thousands of microbial genomes shed light on interconnected biogeochemical processes in an aquifer system.</title>
        <authorList>
            <person name="Anantharaman K."/>
            <person name="Brown C.T."/>
            <person name="Hug L.A."/>
            <person name="Sharon I."/>
            <person name="Castelle C.J."/>
            <person name="Probst A.J."/>
            <person name="Thomas B.C."/>
            <person name="Singh A."/>
            <person name="Wilkins M.J."/>
            <person name="Karaoz U."/>
            <person name="Brodie E.L."/>
            <person name="Williams K.H."/>
            <person name="Hubbard S.S."/>
            <person name="Banfield J.F."/>
        </authorList>
    </citation>
    <scope>NUCLEOTIDE SEQUENCE [LARGE SCALE GENOMIC DNA]</scope>
</reference>
<organism evidence="2 3">
    <name type="scientific">candidate division WWE3 bacterium RIFOXYD1_FULL_39_9</name>
    <dbReference type="NCBI Taxonomy" id="1802649"/>
    <lineage>
        <taxon>Bacteria</taxon>
        <taxon>Katanobacteria</taxon>
    </lineage>
</organism>